<evidence type="ECO:0000256" key="6">
    <source>
        <dbReference type="ARBA" id="ARBA00023194"/>
    </source>
</evidence>
<dbReference type="Gene3D" id="2.30.38.10">
    <property type="entry name" value="Luciferase, Domain 3"/>
    <property type="match status" value="1"/>
</dbReference>
<evidence type="ECO:0000256" key="3">
    <source>
        <dbReference type="ARBA" id="ARBA00022450"/>
    </source>
</evidence>
<dbReference type="InterPro" id="IPR000873">
    <property type="entry name" value="AMP-dep_synth/lig_dom"/>
</dbReference>
<dbReference type="InterPro" id="IPR045851">
    <property type="entry name" value="AMP-bd_C_sf"/>
</dbReference>
<dbReference type="PRINTS" id="PR00154">
    <property type="entry name" value="AMPBINDING"/>
</dbReference>
<dbReference type="InterPro" id="IPR020806">
    <property type="entry name" value="PKS_PP-bd"/>
</dbReference>
<dbReference type="OrthoDB" id="9765680at2"/>
<dbReference type="GO" id="GO:0043041">
    <property type="term" value="P:amino acid activation for nonribosomal peptide biosynthetic process"/>
    <property type="evidence" value="ECO:0007669"/>
    <property type="project" value="TreeGrafter"/>
</dbReference>
<dbReference type="InterPro" id="IPR001242">
    <property type="entry name" value="Condensation_dom"/>
</dbReference>
<proteinExistence type="inferred from homology"/>
<evidence type="ECO:0000313" key="10">
    <source>
        <dbReference type="Proteomes" id="UP000319432"/>
    </source>
</evidence>
<sequence length="1046" mass="119190">MSANNYSQQVLLANGYFVEEEKYWKEQFKKDGHSSRFPADNNQLGGGSVRSIGITFPLALSRKLLQVTKGSPYSVLVFLLSGVSGLLYKYTAETDVLIGTPISKEDETEMMEGALKILPIHSKLNPQEPFKNLIYQTNSLLQEAIKHQSFPQSKLIEIVEELEKNTASLCMNTIVLLENFQNAQFITEMEQDMAFCFSTTEEQIHLTVYYKDSLYKEESVVRIMKHLHVFFESAMQAPSTLLYQINIISEEERENLFYKFNDTEVEYPLHITIAEWFDSQVKRTPDYPAVYYEGQTLTYLELQKKSNQLAHFLRKKGVQAGDIIPLLARPSIEMIVGLWGIVKTGAAFLPIDPDYPKSRIEYMLHHSGSSLLVTQTALPKNVEYAGEIVEINGLSLCEQEEASPLSIHSTSEDIAYVVYTSGTTGEPKGVMVSQRSLTNLCRWHINFFDVTDQDKASKIAGFGFDASVWEVFPYLLAGAAIYVIPEQLKLDLPRLNQYFEEHKITIGFLPTPLCEKFVHLQNCSLKKLVTGGDVLRSYVKQDYQLINNYGPSEYTVVTTSHPICGDTALIPIGKPIHNTQVYILDSYDQVQPIGVAGEICISGEGLAKGYLQNEELTNKHFVDHPYLPGKTMYRTGDYAKWLSDGTIQYVGRQDNQVKIQGVRVEIREIEKSLLKLSDITDCIVLVDNQPDGSNALIAYYVATRSLIAMNVKKGLATYLPEAMIPSTLIQLNEIPLTANGKVDKKELPTKESFLAKEDDVPVLLTDTEKEMREIWKDILQVEHVGLHRNFFDIGGNSLILVDMHQRLEERYPNKLTVADLFTYTSIYELAAFVDQRNEQKREGPTFERVDFPHDYLKDRECGDDRDSIEWNLDRDVCKDLHILCKQESISIETVMLSSFIYVLHNITHQNQISVLVMNPFFSRVRNISADFQALHHFSELFKTINEKITLTDALQSGEYAYSDLLNKEASTKNLSKHLLLPCFSYEREESNHSLPFGDILVRVIEREDELICRINYGSLINPDKMRELASVYMELLHIIIKKDSKE</sequence>
<keyword evidence="10" id="KW-1185">Reference proteome</keyword>
<evidence type="ECO:0000256" key="5">
    <source>
        <dbReference type="ARBA" id="ARBA00022737"/>
    </source>
</evidence>
<dbReference type="PANTHER" id="PTHR45527">
    <property type="entry name" value="NONRIBOSOMAL PEPTIDE SYNTHETASE"/>
    <property type="match status" value="1"/>
</dbReference>
<evidence type="ECO:0000259" key="8">
    <source>
        <dbReference type="PROSITE" id="PS50075"/>
    </source>
</evidence>
<keyword evidence="7" id="KW-0511">Multifunctional enzyme</keyword>
<feature type="domain" description="Carrier" evidence="8">
    <location>
        <begin position="762"/>
        <end position="837"/>
    </location>
</feature>
<dbReference type="SUPFAM" id="SSF47336">
    <property type="entry name" value="ACP-like"/>
    <property type="match status" value="1"/>
</dbReference>
<dbReference type="InterPro" id="IPR010071">
    <property type="entry name" value="AA_adenyl_dom"/>
</dbReference>
<organism evidence="9 10">
    <name type="scientific">Brevibacillus laterosporus</name>
    <name type="common">Bacillus laterosporus</name>
    <dbReference type="NCBI Taxonomy" id="1465"/>
    <lineage>
        <taxon>Bacteria</taxon>
        <taxon>Bacillati</taxon>
        <taxon>Bacillota</taxon>
        <taxon>Bacilli</taxon>
        <taxon>Bacillales</taxon>
        <taxon>Paenibacillaceae</taxon>
        <taxon>Brevibacillus</taxon>
    </lineage>
</organism>
<dbReference type="InterPro" id="IPR025110">
    <property type="entry name" value="AMP-bd_C"/>
</dbReference>
<reference evidence="9 10" key="1">
    <citation type="submission" date="2018-11" db="EMBL/GenBank/DDBJ databases">
        <title>Phylogenetic determinants of toxin gene distribution in genomes of Brevibacillus laterosporus.</title>
        <authorList>
            <person name="Glare T.R."/>
            <person name="Durrant A."/>
            <person name="Berry C."/>
            <person name="Palma L."/>
            <person name="Ormskirk M."/>
            <person name="Cox M.O."/>
        </authorList>
    </citation>
    <scope>NUCLEOTIDE SEQUENCE [LARGE SCALE GENOMIC DNA]</scope>
    <source>
        <strain evidence="9 10">1821L</strain>
    </source>
</reference>
<dbReference type="PANTHER" id="PTHR45527:SF1">
    <property type="entry name" value="FATTY ACID SYNTHASE"/>
    <property type="match status" value="1"/>
</dbReference>
<evidence type="ECO:0000313" key="9">
    <source>
        <dbReference type="EMBL" id="QDX94145.1"/>
    </source>
</evidence>
<dbReference type="InterPro" id="IPR036736">
    <property type="entry name" value="ACP-like_sf"/>
</dbReference>
<gene>
    <name evidence="9" type="ORF">EEL30_18760</name>
</gene>
<dbReference type="PROSITE" id="PS50075">
    <property type="entry name" value="CARRIER"/>
    <property type="match status" value="1"/>
</dbReference>
<dbReference type="GO" id="GO:0031177">
    <property type="term" value="F:phosphopantetheine binding"/>
    <property type="evidence" value="ECO:0007669"/>
    <property type="project" value="InterPro"/>
</dbReference>
<keyword evidence="4" id="KW-0597">Phosphoprotein</keyword>
<dbReference type="Pfam" id="PF00501">
    <property type="entry name" value="AMP-binding"/>
    <property type="match status" value="1"/>
</dbReference>
<dbReference type="EMBL" id="CP033464">
    <property type="protein sequence ID" value="QDX94145.1"/>
    <property type="molecule type" value="Genomic_DNA"/>
</dbReference>
<keyword evidence="5" id="KW-0677">Repeat</keyword>
<dbReference type="GO" id="GO:0044550">
    <property type="term" value="P:secondary metabolite biosynthetic process"/>
    <property type="evidence" value="ECO:0007669"/>
    <property type="project" value="TreeGrafter"/>
</dbReference>
<accession>A0A518VAX6</accession>
<dbReference type="InterPro" id="IPR020845">
    <property type="entry name" value="AMP-binding_CS"/>
</dbReference>
<dbReference type="Gene3D" id="3.30.300.30">
    <property type="match status" value="1"/>
</dbReference>
<evidence type="ECO:0000256" key="2">
    <source>
        <dbReference type="ARBA" id="ARBA00006432"/>
    </source>
</evidence>
<comment type="similarity">
    <text evidence="2">Belongs to the ATP-dependent AMP-binding enzyme family.</text>
</comment>
<dbReference type="GO" id="GO:0005829">
    <property type="term" value="C:cytosol"/>
    <property type="evidence" value="ECO:0007669"/>
    <property type="project" value="TreeGrafter"/>
</dbReference>
<dbReference type="FunFam" id="2.30.38.10:FF:000001">
    <property type="entry name" value="Non-ribosomal peptide synthetase PvdI"/>
    <property type="match status" value="1"/>
</dbReference>
<evidence type="ECO:0000256" key="7">
    <source>
        <dbReference type="ARBA" id="ARBA00023268"/>
    </source>
</evidence>
<dbReference type="NCBIfam" id="TIGR01733">
    <property type="entry name" value="AA-adenyl-dom"/>
    <property type="match status" value="1"/>
</dbReference>
<dbReference type="Gene3D" id="3.30.559.30">
    <property type="entry name" value="Nonribosomal peptide synthetase, condensation domain"/>
    <property type="match status" value="2"/>
</dbReference>
<dbReference type="GO" id="GO:0017000">
    <property type="term" value="P:antibiotic biosynthetic process"/>
    <property type="evidence" value="ECO:0007669"/>
    <property type="project" value="UniProtKB-KW"/>
</dbReference>
<evidence type="ECO:0000256" key="1">
    <source>
        <dbReference type="ARBA" id="ARBA00001957"/>
    </source>
</evidence>
<dbReference type="Proteomes" id="UP000319432">
    <property type="component" value="Chromosome"/>
</dbReference>
<dbReference type="FunFam" id="3.40.50.980:FF:000001">
    <property type="entry name" value="Non-ribosomal peptide synthetase"/>
    <property type="match status" value="1"/>
</dbReference>
<dbReference type="AlphaFoldDB" id="A0A518VAX6"/>
<comment type="cofactor">
    <cofactor evidence="1">
        <name>pantetheine 4'-phosphate</name>
        <dbReference type="ChEBI" id="CHEBI:47942"/>
    </cofactor>
</comment>
<keyword evidence="6" id="KW-0045">Antibiotic biosynthesis</keyword>
<dbReference type="Pfam" id="PF13193">
    <property type="entry name" value="AMP-binding_C"/>
    <property type="match status" value="1"/>
</dbReference>
<protein>
    <submittedName>
        <fullName evidence="9">Amino acid adenylation domain-containing protein</fullName>
    </submittedName>
</protein>
<dbReference type="SUPFAM" id="SSF56801">
    <property type="entry name" value="Acetyl-CoA synthetase-like"/>
    <property type="match status" value="1"/>
</dbReference>
<dbReference type="Gene3D" id="3.40.50.980">
    <property type="match status" value="2"/>
</dbReference>
<keyword evidence="3" id="KW-0596">Phosphopantetheine</keyword>
<dbReference type="Gene3D" id="1.10.1200.10">
    <property type="entry name" value="ACP-like"/>
    <property type="match status" value="1"/>
</dbReference>
<dbReference type="SMART" id="SM00823">
    <property type="entry name" value="PKS_PP"/>
    <property type="match status" value="1"/>
</dbReference>
<dbReference type="Pfam" id="PF00668">
    <property type="entry name" value="Condensation"/>
    <property type="match status" value="1"/>
</dbReference>
<evidence type="ECO:0000256" key="4">
    <source>
        <dbReference type="ARBA" id="ARBA00022553"/>
    </source>
</evidence>
<dbReference type="Pfam" id="PF00550">
    <property type="entry name" value="PP-binding"/>
    <property type="match status" value="1"/>
</dbReference>
<dbReference type="PROSITE" id="PS00455">
    <property type="entry name" value="AMP_BINDING"/>
    <property type="match status" value="1"/>
</dbReference>
<dbReference type="GO" id="GO:0003824">
    <property type="term" value="F:catalytic activity"/>
    <property type="evidence" value="ECO:0007669"/>
    <property type="project" value="UniProtKB-KW"/>
</dbReference>
<dbReference type="SUPFAM" id="SSF52777">
    <property type="entry name" value="CoA-dependent acyltransferases"/>
    <property type="match status" value="2"/>
</dbReference>
<dbReference type="InterPro" id="IPR020459">
    <property type="entry name" value="AMP-binding"/>
</dbReference>
<name>A0A518VAX6_BRELA</name>
<dbReference type="InterPro" id="IPR009081">
    <property type="entry name" value="PP-bd_ACP"/>
</dbReference>